<dbReference type="EMBL" id="AJIL01002569">
    <property type="protein sequence ID" value="KNE88277.1"/>
    <property type="molecule type" value="Genomic_DNA"/>
</dbReference>
<gene>
    <name evidence="2" type="ORF">PSTG_18323</name>
</gene>
<keyword evidence="3" id="KW-1185">Reference proteome</keyword>
<accession>A0A0L0UMI2</accession>
<comment type="caution">
    <text evidence="2">The sequence shown here is derived from an EMBL/GenBank/DDBJ whole genome shotgun (WGS) entry which is preliminary data.</text>
</comment>
<dbReference type="Proteomes" id="UP000054564">
    <property type="component" value="Unassembled WGS sequence"/>
</dbReference>
<evidence type="ECO:0000256" key="1">
    <source>
        <dbReference type="SAM" id="MobiDB-lite"/>
    </source>
</evidence>
<feature type="compositionally biased region" description="Basic and acidic residues" evidence="1">
    <location>
        <begin position="21"/>
        <end position="43"/>
    </location>
</feature>
<proteinExistence type="predicted"/>
<protein>
    <submittedName>
        <fullName evidence="2">Uncharacterized protein</fullName>
    </submittedName>
</protein>
<feature type="region of interest" description="Disordered" evidence="1">
    <location>
        <begin position="1"/>
        <end position="54"/>
    </location>
</feature>
<dbReference type="AlphaFoldDB" id="A0A0L0UMI2"/>
<reference evidence="3" key="1">
    <citation type="submission" date="2014-03" db="EMBL/GenBank/DDBJ databases">
        <title>The Genome Sequence of Puccinia striiformis f. sp. tritici PST-78.</title>
        <authorList>
            <consortium name="The Broad Institute Genome Sequencing Platform"/>
            <person name="Cuomo C."/>
            <person name="Hulbert S."/>
            <person name="Chen X."/>
            <person name="Walker B."/>
            <person name="Young S.K."/>
            <person name="Zeng Q."/>
            <person name="Gargeya S."/>
            <person name="Fitzgerald M."/>
            <person name="Haas B."/>
            <person name="Abouelleil A."/>
            <person name="Alvarado L."/>
            <person name="Arachchi H.M."/>
            <person name="Berlin A.M."/>
            <person name="Chapman S.B."/>
            <person name="Goldberg J."/>
            <person name="Griggs A."/>
            <person name="Gujja S."/>
            <person name="Hansen M."/>
            <person name="Howarth C."/>
            <person name="Imamovic A."/>
            <person name="Larimer J."/>
            <person name="McCowan C."/>
            <person name="Montmayeur A."/>
            <person name="Murphy C."/>
            <person name="Neiman D."/>
            <person name="Pearson M."/>
            <person name="Priest M."/>
            <person name="Roberts A."/>
            <person name="Saif S."/>
            <person name="Shea T."/>
            <person name="Sisk P."/>
            <person name="Sykes S."/>
            <person name="Wortman J."/>
            <person name="Nusbaum C."/>
            <person name="Birren B."/>
        </authorList>
    </citation>
    <scope>NUCLEOTIDE SEQUENCE [LARGE SCALE GENOMIC DNA]</scope>
    <source>
        <strain evidence="3">race PST-78</strain>
    </source>
</reference>
<evidence type="ECO:0000313" key="3">
    <source>
        <dbReference type="Proteomes" id="UP000054564"/>
    </source>
</evidence>
<feature type="region of interest" description="Disordered" evidence="1">
    <location>
        <begin position="73"/>
        <end position="141"/>
    </location>
</feature>
<sequence>MVMEAESGIRSVIEDEERERDEEHSARAVRLAKEDDIRRKYEGSDYEEDWDDDEKLGENYEAYITRISAAVARGENRKDQTHQLYVNEPNPRGAPPSEELPWVASDQIGPRGEEDSSSSTSRKRGVRSNVEGGSKKGRLDD</sequence>
<evidence type="ECO:0000313" key="2">
    <source>
        <dbReference type="EMBL" id="KNE88277.1"/>
    </source>
</evidence>
<feature type="compositionally biased region" description="Acidic residues" evidence="1">
    <location>
        <begin position="44"/>
        <end position="54"/>
    </location>
</feature>
<name>A0A0L0UMI2_9BASI</name>
<organism evidence="2 3">
    <name type="scientific">Puccinia striiformis f. sp. tritici PST-78</name>
    <dbReference type="NCBI Taxonomy" id="1165861"/>
    <lineage>
        <taxon>Eukaryota</taxon>
        <taxon>Fungi</taxon>
        <taxon>Dikarya</taxon>
        <taxon>Basidiomycota</taxon>
        <taxon>Pucciniomycotina</taxon>
        <taxon>Pucciniomycetes</taxon>
        <taxon>Pucciniales</taxon>
        <taxon>Pucciniaceae</taxon>
        <taxon>Puccinia</taxon>
    </lineage>
</organism>